<feature type="signal peptide" evidence="2">
    <location>
        <begin position="1"/>
        <end position="20"/>
    </location>
</feature>
<proteinExistence type="predicted"/>
<gene>
    <name evidence="3" type="ORF">V3H18_03890</name>
</gene>
<keyword evidence="4" id="KW-1185">Reference proteome</keyword>
<evidence type="ECO:0000313" key="4">
    <source>
        <dbReference type="Proteomes" id="UP001350748"/>
    </source>
</evidence>
<protein>
    <recommendedName>
        <fullName evidence="5">Porin</fullName>
    </recommendedName>
</protein>
<reference evidence="3 4" key="1">
    <citation type="submission" date="2024-02" db="EMBL/GenBank/DDBJ databases">
        <authorList>
            <person name="Grouzdev D."/>
        </authorList>
    </citation>
    <scope>NUCLEOTIDE SEQUENCE [LARGE SCALE GENOMIC DNA]</scope>
    <source>
        <strain evidence="3 4">9N</strain>
    </source>
</reference>
<evidence type="ECO:0000256" key="2">
    <source>
        <dbReference type="SAM" id="SignalP"/>
    </source>
</evidence>
<evidence type="ECO:0008006" key="5">
    <source>
        <dbReference type="Google" id="ProtNLM"/>
    </source>
</evidence>
<sequence length="80" mass="8422">MKKLLPLLLAALFLTGVSQALEGPKVAASGPSPAVKDRAPQAQGAGESDMQAVCREVLVDIDPGYGVTSHESRFVCEELR</sequence>
<accession>A0ABU7XE52</accession>
<dbReference type="EMBL" id="JAZHYN010000007">
    <property type="protein sequence ID" value="MEF3365670.1"/>
    <property type="molecule type" value="Genomic_DNA"/>
</dbReference>
<organism evidence="3 4">
    <name type="scientific">Methylocystis borbori</name>
    <dbReference type="NCBI Taxonomy" id="3118750"/>
    <lineage>
        <taxon>Bacteria</taxon>
        <taxon>Pseudomonadati</taxon>
        <taxon>Pseudomonadota</taxon>
        <taxon>Alphaproteobacteria</taxon>
        <taxon>Hyphomicrobiales</taxon>
        <taxon>Methylocystaceae</taxon>
        <taxon>Methylocystis</taxon>
    </lineage>
</organism>
<evidence type="ECO:0000256" key="1">
    <source>
        <dbReference type="SAM" id="MobiDB-lite"/>
    </source>
</evidence>
<feature type="chain" id="PRO_5045922874" description="Porin" evidence="2">
    <location>
        <begin position="21"/>
        <end position="80"/>
    </location>
</feature>
<comment type="caution">
    <text evidence="3">The sequence shown here is derived from an EMBL/GenBank/DDBJ whole genome shotgun (WGS) entry which is preliminary data.</text>
</comment>
<name>A0ABU7XE52_9HYPH</name>
<evidence type="ECO:0000313" key="3">
    <source>
        <dbReference type="EMBL" id="MEF3365670.1"/>
    </source>
</evidence>
<dbReference type="Proteomes" id="UP001350748">
    <property type="component" value="Unassembled WGS sequence"/>
</dbReference>
<keyword evidence="2" id="KW-0732">Signal</keyword>
<feature type="region of interest" description="Disordered" evidence="1">
    <location>
        <begin position="24"/>
        <end position="49"/>
    </location>
</feature>
<dbReference type="RefSeq" id="WP_332080594.1">
    <property type="nucleotide sequence ID" value="NZ_JAZHYN010000007.1"/>
</dbReference>